<keyword evidence="4 6" id="KW-1133">Transmembrane helix</keyword>
<keyword evidence="8" id="KW-1185">Reference proteome</keyword>
<evidence type="ECO:0000256" key="2">
    <source>
        <dbReference type="ARBA" id="ARBA00022475"/>
    </source>
</evidence>
<feature type="transmembrane region" description="Helical" evidence="6">
    <location>
        <begin position="94"/>
        <end position="112"/>
    </location>
</feature>
<dbReference type="AlphaFoldDB" id="A0A5B2XF19"/>
<dbReference type="OrthoDB" id="3227279at2"/>
<evidence type="ECO:0000256" key="1">
    <source>
        <dbReference type="ARBA" id="ARBA00004651"/>
    </source>
</evidence>
<feature type="transmembrane region" description="Helical" evidence="6">
    <location>
        <begin position="270"/>
        <end position="292"/>
    </location>
</feature>
<reference evidence="7 8" key="2">
    <citation type="submission" date="2019-09" db="EMBL/GenBank/DDBJ databases">
        <authorList>
            <person name="Jin C."/>
        </authorList>
    </citation>
    <scope>NUCLEOTIDE SEQUENCE [LARGE SCALE GENOMIC DNA]</scope>
    <source>
        <strain evidence="7 8">AN110305</strain>
    </source>
</reference>
<evidence type="ECO:0000256" key="4">
    <source>
        <dbReference type="ARBA" id="ARBA00022989"/>
    </source>
</evidence>
<sequence length="426" mass="43899">MRVLRPVSLGGGGGVPEAATLGAPLAVREFRAIWLAELQSLIGDQLATVALAVLVYQRTGSPLFSALTFVAITLPALAGVFGLGALADRYPRHLVLVTCAVLQAALLAVMAVPSVPWGALLGLLVVVQLVQCPFLAAQNATVRVAVPGDLLEPAMTWRQINLSTGSLLGLVGGGLVVAAIGPRWALALDAATFAVTALVLRFGVLARPTPVRPAEHAGERQPSWSAGFRLMFGTAELRALMLFVWLTAVPFAGFALLVPFAAEVGGSPRAVGWLLAAGPLGWLLVTFALARIEAVTGRRWDRMRWLPSLVIVMMVPLIGFAVTKSTVVAAVLIGVSGACEVGTPAAQAALTRLIPDHLMGAGYSVARSGLRVTQALAAAGAGLAAQLSHTAGGTIAAIGVFGVLVAVPVAVAVRRARFAVAEVSNQ</sequence>
<feature type="transmembrane region" description="Helical" evidence="6">
    <location>
        <begin position="239"/>
        <end position="258"/>
    </location>
</feature>
<evidence type="ECO:0000256" key="5">
    <source>
        <dbReference type="ARBA" id="ARBA00023136"/>
    </source>
</evidence>
<protein>
    <submittedName>
        <fullName evidence="7">MFS transporter</fullName>
    </submittedName>
</protein>
<comment type="caution">
    <text evidence="7">The sequence shown here is derived from an EMBL/GenBank/DDBJ whole genome shotgun (WGS) entry which is preliminary data.</text>
</comment>
<feature type="transmembrane region" description="Helical" evidence="6">
    <location>
        <begin position="304"/>
        <end position="322"/>
    </location>
</feature>
<feature type="transmembrane region" description="Helical" evidence="6">
    <location>
        <begin position="63"/>
        <end position="87"/>
    </location>
</feature>
<organism evidence="7 8">
    <name type="scientific">Solihabitans fulvus</name>
    <dbReference type="NCBI Taxonomy" id="1892852"/>
    <lineage>
        <taxon>Bacteria</taxon>
        <taxon>Bacillati</taxon>
        <taxon>Actinomycetota</taxon>
        <taxon>Actinomycetes</taxon>
        <taxon>Pseudonocardiales</taxon>
        <taxon>Pseudonocardiaceae</taxon>
        <taxon>Solihabitans</taxon>
    </lineage>
</organism>
<evidence type="ECO:0000256" key="3">
    <source>
        <dbReference type="ARBA" id="ARBA00022692"/>
    </source>
</evidence>
<reference evidence="7 8" key="1">
    <citation type="submission" date="2019-09" db="EMBL/GenBank/DDBJ databases">
        <title>Goodfellowia gen. nov., a new genus of the Pseudonocardineae related to Actinoalloteichus, containing Goodfellowia coeruleoviolacea gen. nov., comb. nov. gen. nov., comb. nov.</title>
        <authorList>
            <person name="Labeda D."/>
        </authorList>
    </citation>
    <scope>NUCLEOTIDE SEQUENCE [LARGE SCALE GENOMIC DNA]</scope>
    <source>
        <strain evidence="7 8">AN110305</strain>
    </source>
</reference>
<feature type="transmembrane region" description="Helical" evidence="6">
    <location>
        <begin position="394"/>
        <end position="413"/>
    </location>
</feature>
<dbReference type="SUPFAM" id="SSF103473">
    <property type="entry name" value="MFS general substrate transporter"/>
    <property type="match status" value="1"/>
</dbReference>
<accession>A0A5B2XF19</accession>
<dbReference type="Gene3D" id="1.20.1250.20">
    <property type="entry name" value="MFS general substrate transporter like domains"/>
    <property type="match status" value="1"/>
</dbReference>
<keyword evidence="5 6" id="KW-0472">Membrane</keyword>
<dbReference type="PANTHER" id="PTHR23513">
    <property type="entry name" value="INTEGRAL MEMBRANE EFFLUX PROTEIN-RELATED"/>
    <property type="match status" value="1"/>
</dbReference>
<dbReference type="GO" id="GO:0022857">
    <property type="term" value="F:transmembrane transporter activity"/>
    <property type="evidence" value="ECO:0007669"/>
    <property type="project" value="InterPro"/>
</dbReference>
<gene>
    <name evidence="7" type="ORF">F0L68_14300</name>
</gene>
<dbReference type="EMBL" id="VUOB01000022">
    <property type="protein sequence ID" value="KAA2262428.1"/>
    <property type="molecule type" value="Genomic_DNA"/>
</dbReference>
<keyword evidence="2" id="KW-1003">Cell membrane</keyword>
<dbReference type="Proteomes" id="UP000323454">
    <property type="component" value="Unassembled WGS sequence"/>
</dbReference>
<evidence type="ECO:0000313" key="8">
    <source>
        <dbReference type="Proteomes" id="UP000323454"/>
    </source>
</evidence>
<keyword evidence="3 6" id="KW-0812">Transmembrane</keyword>
<dbReference type="GO" id="GO:0005886">
    <property type="term" value="C:plasma membrane"/>
    <property type="evidence" value="ECO:0007669"/>
    <property type="project" value="UniProtKB-SubCell"/>
</dbReference>
<proteinExistence type="predicted"/>
<dbReference type="InterPro" id="IPR011701">
    <property type="entry name" value="MFS"/>
</dbReference>
<feature type="transmembrane region" description="Helical" evidence="6">
    <location>
        <begin position="118"/>
        <end position="139"/>
    </location>
</feature>
<feature type="transmembrane region" description="Helical" evidence="6">
    <location>
        <begin position="186"/>
        <end position="204"/>
    </location>
</feature>
<comment type="subcellular location">
    <subcellularLocation>
        <location evidence="1">Cell membrane</location>
        <topology evidence="1">Multi-pass membrane protein</topology>
    </subcellularLocation>
</comment>
<evidence type="ECO:0000256" key="6">
    <source>
        <dbReference type="SAM" id="Phobius"/>
    </source>
</evidence>
<dbReference type="InterPro" id="IPR036259">
    <property type="entry name" value="MFS_trans_sf"/>
</dbReference>
<name>A0A5B2XF19_9PSEU</name>
<feature type="transmembrane region" description="Helical" evidence="6">
    <location>
        <begin position="160"/>
        <end position="180"/>
    </location>
</feature>
<dbReference type="CDD" id="cd06173">
    <property type="entry name" value="MFS_MefA_like"/>
    <property type="match status" value="1"/>
</dbReference>
<evidence type="ECO:0000313" key="7">
    <source>
        <dbReference type="EMBL" id="KAA2262428.1"/>
    </source>
</evidence>
<dbReference type="Pfam" id="PF07690">
    <property type="entry name" value="MFS_1"/>
    <property type="match status" value="1"/>
</dbReference>
<dbReference type="PANTHER" id="PTHR23513:SF11">
    <property type="entry name" value="STAPHYLOFERRIN A TRANSPORTER"/>
    <property type="match status" value="1"/>
</dbReference>